<name>A0ABQ7STK6_PHRPL</name>
<dbReference type="InterPro" id="IPR014940">
    <property type="entry name" value="BAAT_C"/>
</dbReference>
<evidence type="ECO:0000313" key="3">
    <source>
        <dbReference type="Proteomes" id="UP000826234"/>
    </source>
</evidence>
<dbReference type="Pfam" id="PF08840">
    <property type="entry name" value="BAAT_C"/>
    <property type="match status" value="1"/>
</dbReference>
<keyword evidence="3" id="KW-1185">Reference proteome</keyword>
<reference evidence="2 3" key="1">
    <citation type="journal article" date="2022" name="Gigascience">
        <title>A chromosome-level genome assembly and annotation of the desert horned lizard, Phrynosoma platyrhinos, provides insight into chromosomal rearrangements among reptiles.</title>
        <authorList>
            <person name="Koochekian N."/>
            <person name="Ascanio A."/>
            <person name="Farleigh K."/>
            <person name="Card D.C."/>
            <person name="Schield D.R."/>
            <person name="Castoe T.A."/>
            <person name="Jezkova T."/>
        </authorList>
    </citation>
    <scope>NUCLEOTIDE SEQUENCE [LARGE SCALE GENOMIC DNA]</scope>
    <source>
        <strain evidence="2">NK-2021</strain>
    </source>
</reference>
<dbReference type="PANTHER" id="PTHR10824">
    <property type="entry name" value="ACYL-COENZYME A THIOESTERASE-RELATED"/>
    <property type="match status" value="1"/>
</dbReference>
<protein>
    <recommendedName>
        <fullName evidence="1">BAAT/Acyl-CoA thioester hydrolase C-terminal domain-containing protein</fullName>
    </recommendedName>
</protein>
<evidence type="ECO:0000313" key="2">
    <source>
        <dbReference type="EMBL" id="KAH0620629.1"/>
    </source>
</evidence>
<dbReference type="EMBL" id="JAIPUX010003289">
    <property type="protein sequence ID" value="KAH0620629.1"/>
    <property type="molecule type" value="Genomic_DNA"/>
</dbReference>
<evidence type="ECO:0000259" key="1">
    <source>
        <dbReference type="Pfam" id="PF08840"/>
    </source>
</evidence>
<comment type="caution">
    <text evidence="2">The sequence shown here is derived from an EMBL/GenBank/DDBJ whole genome shotgun (WGS) entry which is preliminary data.</text>
</comment>
<dbReference type="PANTHER" id="PTHR10824:SF38">
    <property type="entry name" value="ACOT1 THIOESTERASE"/>
    <property type="match status" value="1"/>
</dbReference>
<dbReference type="SUPFAM" id="SSF53474">
    <property type="entry name" value="alpha/beta-Hydrolases"/>
    <property type="match status" value="1"/>
</dbReference>
<proteinExistence type="predicted"/>
<sequence length="286" mass="31827">PGPFPGLLDLYGSGGGLVEYRASLLASRGYVTLALAYLAFEDLPSFPDVIELDYFGEAVEFLKKQEQVQMVDAIVELTVTLLPLSFQVQSTRIGVLGLSKGADLALALATFWPGIQAAVSISGSGVNSFLPLQVKDRIIPPHPYDLSKIKVTSDSEILDYSEIMADPTDPATWQCRIPVEKSLSKFLFLTGQDDRNWTSEKFCREAVRRLQENGCHVEFYCYPGAGHLLEPPYLPLCIASFHKPLGGFMLWGGKRKEHAMAQEDAWQRILTFFKQHLQDPLVKCNL</sequence>
<feature type="non-terminal residue" evidence="2">
    <location>
        <position position="1"/>
    </location>
</feature>
<accession>A0ABQ7STK6</accession>
<feature type="domain" description="BAAT/Acyl-CoA thioester hydrolase C-terminal" evidence="1">
    <location>
        <begin position="85"/>
        <end position="278"/>
    </location>
</feature>
<organism evidence="2 3">
    <name type="scientific">Phrynosoma platyrhinos</name>
    <name type="common">Desert horned lizard</name>
    <dbReference type="NCBI Taxonomy" id="52577"/>
    <lineage>
        <taxon>Eukaryota</taxon>
        <taxon>Metazoa</taxon>
        <taxon>Chordata</taxon>
        <taxon>Craniata</taxon>
        <taxon>Vertebrata</taxon>
        <taxon>Euteleostomi</taxon>
        <taxon>Lepidosauria</taxon>
        <taxon>Squamata</taxon>
        <taxon>Bifurcata</taxon>
        <taxon>Unidentata</taxon>
        <taxon>Episquamata</taxon>
        <taxon>Toxicofera</taxon>
        <taxon>Iguania</taxon>
        <taxon>Phrynosomatidae</taxon>
        <taxon>Phrynosomatinae</taxon>
        <taxon>Phrynosoma</taxon>
    </lineage>
</organism>
<gene>
    <name evidence="2" type="ORF">JD844_021288</name>
</gene>
<dbReference type="Gene3D" id="3.40.50.1820">
    <property type="entry name" value="alpha/beta hydrolase"/>
    <property type="match status" value="1"/>
</dbReference>
<dbReference type="InterPro" id="IPR029058">
    <property type="entry name" value="AB_hydrolase_fold"/>
</dbReference>
<dbReference type="Proteomes" id="UP000826234">
    <property type="component" value="Unassembled WGS sequence"/>
</dbReference>